<protein>
    <submittedName>
        <fullName evidence="3">Uncharacterized protein</fullName>
    </submittedName>
</protein>
<dbReference type="OrthoDB" id="3062838at2759"/>
<feature type="region of interest" description="Disordered" evidence="1">
    <location>
        <begin position="80"/>
        <end position="104"/>
    </location>
</feature>
<organism evidence="3 4">
    <name type="scientific">Agrocybe chaxingu</name>
    <dbReference type="NCBI Taxonomy" id="84603"/>
    <lineage>
        <taxon>Eukaryota</taxon>
        <taxon>Fungi</taxon>
        <taxon>Dikarya</taxon>
        <taxon>Basidiomycota</taxon>
        <taxon>Agaricomycotina</taxon>
        <taxon>Agaricomycetes</taxon>
        <taxon>Agaricomycetidae</taxon>
        <taxon>Agaricales</taxon>
        <taxon>Agaricineae</taxon>
        <taxon>Strophariaceae</taxon>
        <taxon>Agrocybe</taxon>
    </lineage>
</organism>
<keyword evidence="2" id="KW-0812">Transmembrane</keyword>
<comment type="caution">
    <text evidence="3">The sequence shown here is derived from an EMBL/GenBank/DDBJ whole genome shotgun (WGS) entry which is preliminary data.</text>
</comment>
<dbReference type="AlphaFoldDB" id="A0A9W8K0K6"/>
<feature type="transmembrane region" description="Helical" evidence="2">
    <location>
        <begin position="234"/>
        <end position="254"/>
    </location>
</feature>
<keyword evidence="4" id="KW-1185">Reference proteome</keyword>
<keyword evidence="2" id="KW-1133">Transmembrane helix</keyword>
<dbReference type="Proteomes" id="UP001148786">
    <property type="component" value="Unassembled WGS sequence"/>
</dbReference>
<keyword evidence="2" id="KW-0472">Membrane</keyword>
<feature type="transmembrane region" description="Helical" evidence="2">
    <location>
        <begin position="291"/>
        <end position="312"/>
    </location>
</feature>
<feature type="region of interest" description="Disordered" evidence="1">
    <location>
        <begin position="161"/>
        <end position="189"/>
    </location>
</feature>
<evidence type="ECO:0000256" key="1">
    <source>
        <dbReference type="SAM" id="MobiDB-lite"/>
    </source>
</evidence>
<evidence type="ECO:0000256" key="2">
    <source>
        <dbReference type="SAM" id="Phobius"/>
    </source>
</evidence>
<evidence type="ECO:0000313" key="3">
    <source>
        <dbReference type="EMBL" id="KAJ3508835.1"/>
    </source>
</evidence>
<evidence type="ECO:0000313" key="4">
    <source>
        <dbReference type="Proteomes" id="UP001148786"/>
    </source>
</evidence>
<feature type="transmembrane region" description="Helical" evidence="2">
    <location>
        <begin position="318"/>
        <end position="341"/>
    </location>
</feature>
<dbReference type="EMBL" id="JANKHO010000528">
    <property type="protein sequence ID" value="KAJ3508835.1"/>
    <property type="molecule type" value="Genomic_DNA"/>
</dbReference>
<reference evidence="3" key="1">
    <citation type="submission" date="2022-07" db="EMBL/GenBank/DDBJ databases">
        <title>Genome Sequence of Agrocybe chaxingu.</title>
        <authorList>
            <person name="Buettner E."/>
        </authorList>
    </citation>
    <scope>NUCLEOTIDE SEQUENCE</scope>
    <source>
        <strain evidence="3">MP-N11</strain>
    </source>
</reference>
<accession>A0A9W8K0K6</accession>
<name>A0A9W8K0K6_9AGAR</name>
<proteinExistence type="predicted"/>
<gene>
    <name evidence="3" type="ORF">NLJ89_g5543</name>
</gene>
<feature type="transmembrane region" description="Helical" evidence="2">
    <location>
        <begin position="201"/>
        <end position="222"/>
    </location>
</feature>
<sequence length="376" mass="41787">MASRASAEDVESSAEFERIKQNFRSTLVAPEVPANLPEAQATFQELQIQLEQFLTQHISKITALQGLLASNLVRGGRGAINTVADDPAPPKSRRGTSTSVHLHPPDAEVVDPIVDVPSHEAGSNLHSRRSSIKDTQIPIDGHVHALQTFLDQHLETIRTLQSSMHSNSPDEPRPSPIVPLTKDRPPVQDSERNLEGYAQQLSMVVLVSAVMIVFIVAFLVLVKAVIGTGHETPFNVGLFFGFFALAFHLIDISVAGRSARIIRYHAILSEQDRPELDPLYFKFYLVICEQLQFVGSLFFFVSIMIMIFLIFSSYAFPLLLIFLTGIAGLVVFSSAYCKVAITLENVIFLAKNLHRLGWRTLDYVQTNIGTRRHPHV</sequence>